<sequence>MISADNNDSTDNEPFALTAVLVKNPENEDKVPKTQHYCDVVVESQEDYVIYLDSEPFEVELPEGLPVHTQLHHYKARDEMQCLIQELKSQQARFINDMCNKLQAVCDTQSTFVDLEIRHGKDRTTTSIKRSRAALNKKIDNFTSLESCLRRHEMQQLQTLYNERMALAQAEWNEKEKRHRDAMIEQKCSIAGIEQTNRRLQSTVDEAHAEIERLKCLLHRMDTEKSSSQVISQVYVDALRESSRKANEAADGLRLDMNKLRKELEALNATKMYLDQTLLERDNELAKVRELLAESSSELIALQNINDITVEDLEEAKVKIQDLSIELDAIKTDLSAQKEFLASGETYIEQLTKRLAQATSQIHELIAEHDLAKSSWMTEKSDLEQLLFTLKQQLQAKSVDIHVEMYKLPTESSLSTIHHLTSLAQISQGIQKLKSPLKKKQSKQKPRYESLVDVLQREKVALPTEKVERAIALENSLREAIAIQLTYEFKRDFSIQLQKRLEHERYILEQKLDIVISRYLAEEHAAKRLMAKKVGTILRRRSEKPLLEASMPVRKLKDFLAESYAEMSIVQWNGEDVKQLKENILELEAEIQNLHDNCSATQEELNLQQLQLAQAELMQKERDLLIVSLTEKLKVQTCEFDAQIAKWKQENGINDEQNNQITFQSRQGSRATLNIRGQLPVVELKQSRPMSAMPTPTKTNSEAKKRPMTSRKQTPKPPLIPEHSRSVLHRELMAPAKVVTQFAPKLPPPNNNFVASLWVGEAGVCVLKLDYILDATNTRSTTKYILPCKNMRNDAFLTTCNGVFPL</sequence>
<organism evidence="3 4">
    <name type="scientific">Thraustotheca clavata</name>
    <dbReference type="NCBI Taxonomy" id="74557"/>
    <lineage>
        <taxon>Eukaryota</taxon>
        <taxon>Sar</taxon>
        <taxon>Stramenopiles</taxon>
        <taxon>Oomycota</taxon>
        <taxon>Saprolegniomycetes</taxon>
        <taxon>Saprolegniales</taxon>
        <taxon>Achlyaceae</taxon>
        <taxon>Thraustotheca</taxon>
    </lineage>
</organism>
<accession>A0A1V9YUB5</accession>
<evidence type="ECO:0000256" key="1">
    <source>
        <dbReference type="SAM" id="Coils"/>
    </source>
</evidence>
<evidence type="ECO:0000256" key="2">
    <source>
        <dbReference type="SAM" id="MobiDB-lite"/>
    </source>
</evidence>
<gene>
    <name evidence="3" type="ORF">THRCLA_09862</name>
</gene>
<evidence type="ECO:0000313" key="3">
    <source>
        <dbReference type="EMBL" id="OQR89203.1"/>
    </source>
</evidence>
<feature type="coiled-coil region" evidence="1">
    <location>
        <begin position="190"/>
        <end position="368"/>
    </location>
</feature>
<dbReference type="OrthoDB" id="78632at2759"/>
<keyword evidence="1" id="KW-0175">Coiled coil</keyword>
<comment type="caution">
    <text evidence="3">The sequence shown here is derived from an EMBL/GenBank/DDBJ whole genome shotgun (WGS) entry which is preliminary data.</text>
</comment>
<reference evidence="3 4" key="1">
    <citation type="journal article" date="2014" name="Genome Biol. Evol.">
        <title>The secreted proteins of Achlya hypogyna and Thraustotheca clavata identify the ancestral oomycete secretome and reveal gene acquisitions by horizontal gene transfer.</title>
        <authorList>
            <person name="Misner I."/>
            <person name="Blouin N."/>
            <person name="Leonard G."/>
            <person name="Richards T.A."/>
            <person name="Lane C.E."/>
        </authorList>
    </citation>
    <scope>NUCLEOTIDE SEQUENCE [LARGE SCALE GENOMIC DNA]</scope>
    <source>
        <strain evidence="3 4">ATCC 34112</strain>
    </source>
</reference>
<feature type="region of interest" description="Disordered" evidence="2">
    <location>
        <begin position="687"/>
        <end position="721"/>
    </location>
</feature>
<proteinExistence type="predicted"/>
<name>A0A1V9YUB5_9STRA</name>
<evidence type="ECO:0000313" key="4">
    <source>
        <dbReference type="Proteomes" id="UP000243217"/>
    </source>
</evidence>
<protein>
    <submittedName>
        <fullName evidence="3">Uncharacterized protein</fullName>
    </submittedName>
</protein>
<feature type="coiled-coil region" evidence="1">
    <location>
        <begin position="577"/>
        <end position="620"/>
    </location>
</feature>
<dbReference type="EMBL" id="JNBS01002818">
    <property type="protein sequence ID" value="OQR89203.1"/>
    <property type="molecule type" value="Genomic_DNA"/>
</dbReference>
<dbReference type="Proteomes" id="UP000243217">
    <property type="component" value="Unassembled WGS sequence"/>
</dbReference>
<dbReference type="AlphaFoldDB" id="A0A1V9YUB5"/>
<keyword evidence="4" id="KW-1185">Reference proteome</keyword>